<dbReference type="PROSITE" id="PS50862">
    <property type="entry name" value="AA_TRNA_LIGASE_II"/>
    <property type="match status" value="1"/>
</dbReference>
<dbReference type="AlphaFoldDB" id="A0A1L7WRG2"/>
<dbReference type="Gene3D" id="2.40.50.140">
    <property type="entry name" value="Nucleic acid-binding proteins"/>
    <property type="match status" value="1"/>
</dbReference>
<dbReference type="NCBIfam" id="TIGR00499">
    <property type="entry name" value="lysS_bact"/>
    <property type="match status" value="1"/>
</dbReference>
<name>A0A1L7WRG2_9HELO</name>
<evidence type="ECO:0000313" key="10">
    <source>
        <dbReference type="Proteomes" id="UP000184330"/>
    </source>
</evidence>
<evidence type="ECO:0000313" key="9">
    <source>
        <dbReference type="EMBL" id="CZR55350.1"/>
    </source>
</evidence>
<dbReference type="STRING" id="576137.A0A1L7WRG2"/>
<dbReference type="FunFam" id="3.30.930.10:FF:000094">
    <property type="entry name" value="Lysine--tRNA ligase, mitochondrial"/>
    <property type="match status" value="1"/>
</dbReference>
<dbReference type="Pfam" id="PF00152">
    <property type="entry name" value="tRNA-synt_2"/>
    <property type="match status" value="1"/>
</dbReference>
<sequence>MSLIIILLVFCNCVCRVLIRERHRMNSSGLRFLRPYLQKDVPAASKSAYLRFFSTSRAVCHRGLPLRSGNVAAYGKPFNAKTHITDFGTKKQERIDELKKVDALRWPRIESDSNTLRIADFHEKYSKLGIKQISKDVVKINGRLKGFRVAGSKLAFLDLVQDGLSTQIVLELSTLIPITGVDYNAMKEFIHLIRRGDILSAYGQPHRTRSGQLSIKAVELPRILTPSLALLPTKLEDRETRIRNRHVDLLVNHQVSHTLRLRSHLIQHMRNFFLKDGFLEVQTPLIADKASGAVAKPFTTVATEFSEKQLALRIAPEIWLKRLVIGGMDRVFEIGPAFRNEGLDATHNPEFTTCEFYKSFADLDDLIGMTEELLSGMATQVTSLREKLDQLPELDEHLFETPFKRIEFIPAIEEGLGEKLPDLAGLDAEEQLIALFTKHSLPLPSSPTLPRLLDKLASIYIEPSCSAPTFIVHHPACMAPLSKSFLDHTTKQLVSARAELFIQNREIANMYEEENSPFEQREKFVQQLKWKDEENRASSGVDESYLEALEWGLPPTGGWGCGVDRLVMLFSGAKRISDVLAFGSLRNVVNLGREGAIVKEKIEIAEGEEKLLQPKKQTM</sequence>
<dbReference type="CDD" id="cd04322">
    <property type="entry name" value="LysRS_N"/>
    <property type="match status" value="1"/>
</dbReference>
<evidence type="ECO:0000256" key="4">
    <source>
        <dbReference type="ARBA" id="ARBA00022840"/>
    </source>
</evidence>
<dbReference type="PANTHER" id="PTHR42918">
    <property type="entry name" value="LYSYL-TRNA SYNTHETASE"/>
    <property type="match status" value="1"/>
</dbReference>
<organism evidence="9 10">
    <name type="scientific">Phialocephala subalpina</name>
    <dbReference type="NCBI Taxonomy" id="576137"/>
    <lineage>
        <taxon>Eukaryota</taxon>
        <taxon>Fungi</taxon>
        <taxon>Dikarya</taxon>
        <taxon>Ascomycota</taxon>
        <taxon>Pezizomycotina</taxon>
        <taxon>Leotiomycetes</taxon>
        <taxon>Helotiales</taxon>
        <taxon>Mollisiaceae</taxon>
        <taxon>Phialocephala</taxon>
        <taxon>Phialocephala fortinii species complex</taxon>
    </lineage>
</organism>
<protein>
    <recommendedName>
        <fullName evidence="1">lysine--tRNA ligase</fullName>
        <ecNumber evidence="1">6.1.1.6</ecNumber>
    </recommendedName>
    <alternativeName>
        <fullName evidence="6">Lysyl-tRNA synthetase</fullName>
    </alternativeName>
</protein>
<dbReference type="GO" id="GO:0070154">
    <property type="term" value="P:mitochondrial lysyl-tRNA aminoacylation"/>
    <property type="evidence" value="ECO:0007669"/>
    <property type="project" value="TreeGrafter"/>
</dbReference>
<dbReference type="Gene3D" id="3.30.930.10">
    <property type="entry name" value="Bira Bifunctional Protein, Domain 2"/>
    <property type="match status" value="1"/>
</dbReference>
<evidence type="ECO:0000259" key="8">
    <source>
        <dbReference type="PROSITE" id="PS50862"/>
    </source>
</evidence>
<dbReference type="InterPro" id="IPR045864">
    <property type="entry name" value="aa-tRNA-synth_II/BPL/LPL"/>
</dbReference>
<keyword evidence="7" id="KW-0732">Signal</keyword>
<keyword evidence="10" id="KW-1185">Reference proteome</keyword>
<dbReference type="EC" id="6.1.1.6" evidence="1"/>
<evidence type="ECO:0000256" key="2">
    <source>
        <dbReference type="ARBA" id="ARBA00022598"/>
    </source>
</evidence>
<dbReference type="Proteomes" id="UP000184330">
    <property type="component" value="Unassembled WGS sequence"/>
</dbReference>
<dbReference type="InterPro" id="IPR018149">
    <property type="entry name" value="Lys-tRNA-synth_II_C"/>
</dbReference>
<gene>
    <name evidence="9" type="ORF">PAC_05237</name>
</gene>
<dbReference type="GO" id="GO:0005524">
    <property type="term" value="F:ATP binding"/>
    <property type="evidence" value="ECO:0007669"/>
    <property type="project" value="UniProtKB-KW"/>
</dbReference>
<keyword evidence="2 9" id="KW-0436">Ligase</keyword>
<dbReference type="SUPFAM" id="SSF55681">
    <property type="entry name" value="Class II aaRS and biotin synthetases"/>
    <property type="match status" value="1"/>
</dbReference>
<dbReference type="PRINTS" id="PR00982">
    <property type="entry name" value="TRNASYNTHLYS"/>
</dbReference>
<dbReference type="PANTHER" id="PTHR42918:SF5">
    <property type="entry name" value="LYSINE--TRNA LIGASE, MITOCHONDRIAL"/>
    <property type="match status" value="1"/>
</dbReference>
<evidence type="ECO:0000256" key="6">
    <source>
        <dbReference type="ARBA" id="ARBA00030563"/>
    </source>
</evidence>
<dbReference type="EMBL" id="FJOG01000006">
    <property type="protein sequence ID" value="CZR55350.1"/>
    <property type="molecule type" value="Genomic_DNA"/>
</dbReference>
<evidence type="ECO:0000256" key="3">
    <source>
        <dbReference type="ARBA" id="ARBA00022741"/>
    </source>
</evidence>
<dbReference type="InterPro" id="IPR044136">
    <property type="entry name" value="Lys-tRNA-ligase_II_N"/>
</dbReference>
<feature type="signal peptide" evidence="7">
    <location>
        <begin position="1"/>
        <end position="19"/>
    </location>
</feature>
<dbReference type="InterPro" id="IPR002313">
    <property type="entry name" value="Lys-tRNA-ligase_II"/>
</dbReference>
<accession>A0A1L7WRG2</accession>
<dbReference type="GO" id="GO:0004824">
    <property type="term" value="F:lysine-tRNA ligase activity"/>
    <property type="evidence" value="ECO:0007669"/>
    <property type="project" value="UniProtKB-EC"/>
</dbReference>
<keyword evidence="5 9" id="KW-0030">Aminoacyl-tRNA synthetase</keyword>
<feature type="chain" id="PRO_5009875179" description="lysine--tRNA ligase" evidence="7">
    <location>
        <begin position="20"/>
        <end position="619"/>
    </location>
</feature>
<proteinExistence type="predicted"/>
<dbReference type="GO" id="GO:0005739">
    <property type="term" value="C:mitochondrion"/>
    <property type="evidence" value="ECO:0007669"/>
    <property type="project" value="TreeGrafter"/>
</dbReference>
<dbReference type="InterPro" id="IPR004364">
    <property type="entry name" value="Aa-tRNA-synt_II"/>
</dbReference>
<evidence type="ECO:0000256" key="5">
    <source>
        <dbReference type="ARBA" id="ARBA00023146"/>
    </source>
</evidence>
<feature type="domain" description="Aminoacyl-transfer RNA synthetases class-II family profile" evidence="8">
    <location>
        <begin position="259"/>
        <end position="614"/>
    </location>
</feature>
<dbReference type="GO" id="GO:0000049">
    <property type="term" value="F:tRNA binding"/>
    <property type="evidence" value="ECO:0007669"/>
    <property type="project" value="TreeGrafter"/>
</dbReference>
<keyword evidence="3" id="KW-0547">Nucleotide-binding</keyword>
<dbReference type="InterPro" id="IPR012340">
    <property type="entry name" value="NA-bd_OB-fold"/>
</dbReference>
<dbReference type="InterPro" id="IPR006195">
    <property type="entry name" value="aa-tRNA-synth_II"/>
</dbReference>
<dbReference type="OrthoDB" id="21243at2759"/>
<evidence type="ECO:0000256" key="1">
    <source>
        <dbReference type="ARBA" id="ARBA00013166"/>
    </source>
</evidence>
<reference evidence="9 10" key="1">
    <citation type="submission" date="2016-03" db="EMBL/GenBank/DDBJ databases">
        <authorList>
            <person name="Ploux O."/>
        </authorList>
    </citation>
    <scope>NUCLEOTIDE SEQUENCE [LARGE SCALE GENOMIC DNA]</scope>
    <source>
        <strain evidence="9 10">UAMH 11012</strain>
    </source>
</reference>
<dbReference type="SUPFAM" id="SSF50249">
    <property type="entry name" value="Nucleic acid-binding proteins"/>
    <property type="match status" value="1"/>
</dbReference>
<evidence type="ECO:0000256" key="7">
    <source>
        <dbReference type="SAM" id="SignalP"/>
    </source>
</evidence>
<keyword evidence="4" id="KW-0067">ATP-binding</keyword>